<dbReference type="AlphaFoldDB" id="A0AAI9TU13"/>
<feature type="transmembrane region" description="Helical" evidence="2">
    <location>
        <begin position="300"/>
        <end position="318"/>
    </location>
</feature>
<sequence length="457" mass="51184">MTIHGRVEPLALTSTPSFSYLRPRGWRHPAAYSMSVKKGTGDFPAFRNMYGHDRSTVDNDDKHHGSSNPPPTTIDRWAVQNSPVSRVSLCLPRSIVFKIQYKILSNFHSPLCPPSLLYERLRPAAQLINSSIFLLHSSLARSSPFITMAGESGPVEVSRPIAMVIAGLFALACWNVLQILVSIFHTFKRRRGLYFWSMVIATLGILVHALSTFLRYFDLAPNFPMCVLICISWYSMVTGQSMVLYSRLHLVTNYDSYSRWVLGMIIFNFCVLHIPTTVLFLGINLDVESFVRPFDIYERAQLAGFAAQETIISGLYIWETMTSLKPVLAMKGRRGQTVVTNLIIVNTLAVLLDAALLATEYTNHFDVQTTLKPVVYSIKLMIEFTVLNSLLLVIRANPSAIEDVEQLHHDLHIDTGWSGTHPIGDVGKSDQSDQGVQISASRSVPSWVSFDHQVKPA</sequence>
<evidence type="ECO:0000313" key="5">
    <source>
        <dbReference type="Proteomes" id="UP001227192"/>
    </source>
</evidence>
<evidence type="ECO:0000256" key="2">
    <source>
        <dbReference type="SAM" id="Phobius"/>
    </source>
</evidence>
<feature type="transmembrane region" description="Helical" evidence="2">
    <location>
        <begin position="374"/>
        <end position="394"/>
    </location>
</feature>
<name>A0AAI9TU13_PENTH</name>
<evidence type="ECO:0000313" key="4">
    <source>
        <dbReference type="EMBL" id="KAJ9493026.1"/>
    </source>
</evidence>
<protein>
    <recommendedName>
        <fullName evidence="3">DUF7703 domain-containing protein</fullName>
    </recommendedName>
</protein>
<feature type="transmembrane region" description="Helical" evidence="2">
    <location>
        <begin position="338"/>
        <end position="359"/>
    </location>
</feature>
<dbReference type="PANTHER" id="PTHR37013">
    <property type="entry name" value="INTEGRAL MEMBRANE PROTEIN (AFU_ORTHOLOGUE AFUA_1G05950)-RELATED"/>
    <property type="match status" value="1"/>
</dbReference>
<proteinExistence type="predicted"/>
<comment type="caution">
    <text evidence="4">The sequence shown here is derived from an EMBL/GenBank/DDBJ whole genome shotgun (WGS) entry which is preliminary data.</text>
</comment>
<gene>
    <name evidence="4" type="ORF">VN97_g206</name>
</gene>
<dbReference type="Proteomes" id="UP001227192">
    <property type="component" value="Unassembled WGS sequence"/>
</dbReference>
<dbReference type="InterPro" id="IPR056120">
    <property type="entry name" value="DUF7703"/>
</dbReference>
<reference evidence="4" key="2">
    <citation type="journal article" date="2016" name="Fungal Biol.">
        <title>Ochratoxin A production by Penicillium thymicola.</title>
        <authorList>
            <person name="Nguyen H.D.T."/>
            <person name="McMullin D.R."/>
            <person name="Ponomareva E."/>
            <person name="Riley R."/>
            <person name="Pomraning K.R."/>
            <person name="Baker S.E."/>
            <person name="Seifert K.A."/>
        </authorList>
    </citation>
    <scope>NUCLEOTIDE SEQUENCE</scope>
    <source>
        <strain evidence="4">DAOM 180753</strain>
    </source>
</reference>
<evidence type="ECO:0000256" key="1">
    <source>
        <dbReference type="SAM" id="MobiDB-lite"/>
    </source>
</evidence>
<feature type="transmembrane region" description="Helical" evidence="2">
    <location>
        <begin position="257"/>
        <end position="280"/>
    </location>
</feature>
<dbReference type="Pfam" id="PF24802">
    <property type="entry name" value="DUF7703"/>
    <property type="match status" value="1"/>
</dbReference>
<evidence type="ECO:0000259" key="3">
    <source>
        <dbReference type="Pfam" id="PF24802"/>
    </source>
</evidence>
<accession>A0AAI9TU13</accession>
<reference evidence="4" key="1">
    <citation type="submission" date="2015-06" db="EMBL/GenBank/DDBJ databases">
        <authorList>
            <person name="Nguyen H."/>
        </authorList>
    </citation>
    <scope>NUCLEOTIDE SEQUENCE</scope>
    <source>
        <strain evidence="4">DAOM 180753</strain>
    </source>
</reference>
<feature type="domain" description="DUF7703" evidence="3">
    <location>
        <begin position="153"/>
        <end position="396"/>
    </location>
</feature>
<keyword evidence="2" id="KW-1133">Transmembrane helix</keyword>
<dbReference type="EMBL" id="LACB01000003">
    <property type="protein sequence ID" value="KAJ9493026.1"/>
    <property type="molecule type" value="Genomic_DNA"/>
</dbReference>
<keyword evidence="5" id="KW-1185">Reference proteome</keyword>
<feature type="transmembrane region" description="Helical" evidence="2">
    <location>
        <begin position="161"/>
        <end position="181"/>
    </location>
</feature>
<keyword evidence="2" id="KW-0812">Transmembrane</keyword>
<feature type="compositionally biased region" description="Basic and acidic residues" evidence="1">
    <location>
        <begin position="54"/>
        <end position="64"/>
    </location>
</feature>
<feature type="transmembrane region" description="Helical" evidence="2">
    <location>
        <begin position="222"/>
        <end position="245"/>
    </location>
</feature>
<feature type="region of interest" description="Disordered" evidence="1">
    <location>
        <begin position="54"/>
        <end position="76"/>
    </location>
</feature>
<keyword evidence="2" id="KW-0472">Membrane</keyword>
<organism evidence="4 5">
    <name type="scientific">Penicillium thymicola</name>
    <dbReference type="NCBI Taxonomy" id="293382"/>
    <lineage>
        <taxon>Eukaryota</taxon>
        <taxon>Fungi</taxon>
        <taxon>Dikarya</taxon>
        <taxon>Ascomycota</taxon>
        <taxon>Pezizomycotina</taxon>
        <taxon>Eurotiomycetes</taxon>
        <taxon>Eurotiomycetidae</taxon>
        <taxon>Eurotiales</taxon>
        <taxon>Aspergillaceae</taxon>
        <taxon>Penicillium</taxon>
    </lineage>
</organism>
<feature type="transmembrane region" description="Helical" evidence="2">
    <location>
        <begin position="193"/>
        <end position="216"/>
    </location>
</feature>
<dbReference type="PANTHER" id="PTHR37013:SF4">
    <property type="entry name" value="INTEGRAL MEMBRANE PROTEIN"/>
    <property type="match status" value="1"/>
</dbReference>